<comment type="caution">
    <text evidence="14">The sequence shown here is derived from an EMBL/GenBank/DDBJ whole genome shotgun (WGS) entry which is preliminary data.</text>
</comment>
<feature type="transmembrane region" description="Helical" evidence="11">
    <location>
        <begin position="318"/>
        <end position="338"/>
    </location>
</feature>
<dbReference type="Gene3D" id="1.10.8.500">
    <property type="entry name" value="HAMP domain in histidine kinase"/>
    <property type="match status" value="1"/>
</dbReference>
<dbReference type="Proteomes" id="UP000053398">
    <property type="component" value="Unassembled WGS sequence"/>
</dbReference>
<dbReference type="PANTHER" id="PTHR43711:SF1">
    <property type="entry name" value="HISTIDINE KINASE 1"/>
    <property type="match status" value="1"/>
</dbReference>
<dbReference type="SUPFAM" id="SSF47384">
    <property type="entry name" value="Homodimeric domain of signal transducing histidine kinase"/>
    <property type="match status" value="1"/>
</dbReference>
<dbReference type="InterPro" id="IPR036890">
    <property type="entry name" value="HATPase_C_sf"/>
</dbReference>
<keyword evidence="4" id="KW-0597">Phosphoprotein</keyword>
<feature type="transmembrane region" description="Helical" evidence="11">
    <location>
        <begin position="24"/>
        <end position="48"/>
    </location>
</feature>
<dbReference type="EC" id="2.7.13.3" evidence="3"/>
<dbReference type="SUPFAM" id="SSF55874">
    <property type="entry name" value="ATPase domain of HSP90 chaperone/DNA topoisomerase II/histidine kinase"/>
    <property type="match status" value="1"/>
</dbReference>
<dbReference type="CDD" id="cd00075">
    <property type="entry name" value="HATPase"/>
    <property type="match status" value="1"/>
</dbReference>
<evidence type="ECO:0000256" key="4">
    <source>
        <dbReference type="ARBA" id="ARBA00022553"/>
    </source>
</evidence>
<feature type="region of interest" description="Disordered" evidence="10">
    <location>
        <begin position="196"/>
        <end position="222"/>
    </location>
</feature>
<keyword evidence="15" id="KW-1185">Reference proteome</keyword>
<dbReference type="EMBL" id="LMWP01000062">
    <property type="protein sequence ID" value="KUN16162.1"/>
    <property type="molecule type" value="Genomic_DNA"/>
</dbReference>
<comment type="subcellular location">
    <subcellularLocation>
        <location evidence="2">Cell membrane</location>
    </subcellularLocation>
</comment>
<dbReference type="PROSITE" id="PS50885">
    <property type="entry name" value="HAMP"/>
    <property type="match status" value="1"/>
</dbReference>
<dbReference type="PANTHER" id="PTHR43711">
    <property type="entry name" value="TWO-COMPONENT HISTIDINE KINASE"/>
    <property type="match status" value="1"/>
</dbReference>
<evidence type="ECO:0000313" key="14">
    <source>
        <dbReference type="EMBL" id="KUN16162.1"/>
    </source>
</evidence>
<feature type="region of interest" description="Disordered" evidence="10">
    <location>
        <begin position="608"/>
        <end position="631"/>
    </location>
</feature>
<sequence>MSGDVRPGRPSAGPGLAVPLGRSLLLRLLAVAALVSVCSIAATAWVVVRTTAVAIREEQGKDLAEDTKTYDVLIGYAARHRNWDAVGPTVAALGRTTGHRIVLRDGDRTLADSASVPGHPYVVSRGPTVVVDPLSVDPQRLPAAARSGGIAPRAVGPYRLSDAESARLLGTAREVVACLRAAGTAARVVLGPSGRPAVRTPAGQRVDSRCEEPALNDPMPSERTALDTLDDLVDSCLARRGLGGVDMLLDGSWQTVRTQSRTPWGPPPDKDVRDCVARGRAEQLRPYVAPAAQLYVSGPGDRTATTFLSLSAPNKLRIAWGAALVLLVTVAVTALAGVRLVRPLRRLTLAAQRMEAGDVSARVEVAGRDEIARLSAAFNAMSRRREQLESARKAMVSDVAHELRTPLSNIRGWLEAVEDGIVPADEKLVASVLEEAVLLQHVIDDLRDLSAADAGELPLATEPLSVADVLAQTAQGHGPRAEAAGVRLVVAADPGLTVPADPVRLRQAVGNLVSNAIRHTPPGGTVLLKAAGDLPAPARAWRTAGAATTAGVRIEVSDTGSGIAPEDLPHVFDRFWRAEKSRSRQTGGSGLGLSIVRKLIEAHGGTVEARSTPGAGSTFTLRLPGLPSPPC</sequence>
<evidence type="ECO:0000256" key="8">
    <source>
        <dbReference type="ARBA" id="ARBA00022989"/>
    </source>
</evidence>
<accession>A0A101PR99</accession>
<dbReference type="FunFam" id="3.30.565.10:FF:000006">
    <property type="entry name" value="Sensor histidine kinase WalK"/>
    <property type="match status" value="1"/>
</dbReference>
<dbReference type="SUPFAM" id="SSF158472">
    <property type="entry name" value="HAMP domain-like"/>
    <property type="match status" value="1"/>
</dbReference>
<dbReference type="InterPro" id="IPR004358">
    <property type="entry name" value="Sig_transdc_His_kin-like_C"/>
</dbReference>
<evidence type="ECO:0000256" key="5">
    <source>
        <dbReference type="ARBA" id="ARBA00022679"/>
    </source>
</evidence>
<evidence type="ECO:0000256" key="6">
    <source>
        <dbReference type="ARBA" id="ARBA00022692"/>
    </source>
</evidence>
<dbReference type="PRINTS" id="PR00344">
    <property type="entry name" value="BCTRLSENSOR"/>
</dbReference>
<dbReference type="Pfam" id="PF00672">
    <property type="entry name" value="HAMP"/>
    <property type="match status" value="1"/>
</dbReference>
<dbReference type="InterPro" id="IPR003661">
    <property type="entry name" value="HisK_dim/P_dom"/>
</dbReference>
<dbReference type="SMART" id="SM00387">
    <property type="entry name" value="HATPase_c"/>
    <property type="match status" value="1"/>
</dbReference>
<dbReference type="AlphaFoldDB" id="A0A101PR99"/>
<reference evidence="14 15" key="1">
    <citation type="submission" date="2015-10" db="EMBL/GenBank/DDBJ databases">
        <title>Draft genome sequence of Streptomyces corchorusii DSM 40340, type strain for the species Streptomyces corchorusii.</title>
        <authorList>
            <person name="Ruckert C."/>
            <person name="Winkler A."/>
            <person name="Kalinowski J."/>
            <person name="Kampfer P."/>
            <person name="Glaeser S."/>
        </authorList>
    </citation>
    <scope>NUCLEOTIDE SEQUENCE [LARGE SCALE GENOMIC DNA]</scope>
    <source>
        <strain evidence="14 15">DSM 40340</strain>
    </source>
</reference>
<keyword evidence="7 14" id="KW-0418">Kinase</keyword>
<dbReference type="Pfam" id="PF00512">
    <property type="entry name" value="HisKA"/>
    <property type="match status" value="1"/>
</dbReference>
<evidence type="ECO:0000256" key="11">
    <source>
        <dbReference type="SAM" id="Phobius"/>
    </source>
</evidence>
<evidence type="ECO:0000256" key="2">
    <source>
        <dbReference type="ARBA" id="ARBA00004236"/>
    </source>
</evidence>
<evidence type="ECO:0000256" key="3">
    <source>
        <dbReference type="ARBA" id="ARBA00012438"/>
    </source>
</evidence>
<dbReference type="InterPro" id="IPR050736">
    <property type="entry name" value="Sensor_HK_Regulatory"/>
</dbReference>
<evidence type="ECO:0000259" key="12">
    <source>
        <dbReference type="PROSITE" id="PS50109"/>
    </source>
</evidence>
<dbReference type="CDD" id="cd06225">
    <property type="entry name" value="HAMP"/>
    <property type="match status" value="1"/>
</dbReference>
<gene>
    <name evidence="14" type="ORF">AQJ11_40850</name>
</gene>
<dbReference type="GO" id="GO:0005886">
    <property type="term" value="C:plasma membrane"/>
    <property type="evidence" value="ECO:0007669"/>
    <property type="project" value="UniProtKB-SubCell"/>
</dbReference>
<feature type="domain" description="Histidine kinase" evidence="12">
    <location>
        <begin position="398"/>
        <end position="627"/>
    </location>
</feature>
<organism evidence="14 15">
    <name type="scientific">Streptomyces corchorusii</name>
    <name type="common">Streptomyces chibaensis</name>
    <dbReference type="NCBI Taxonomy" id="1903"/>
    <lineage>
        <taxon>Bacteria</taxon>
        <taxon>Bacillati</taxon>
        <taxon>Actinomycetota</taxon>
        <taxon>Actinomycetes</taxon>
        <taxon>Kitasatosporales</taxon>
        <taxon>Streptomycetaceae</taxon>
        <taxon>Streptomyces</taxon>
    </lineage>
</organism>
<evidence type="ECO:0000313" key="15">
    <source>
        <dbReference type="Proteomes" id="UP000053398"/>
    </source>
</evidence>
<proteinExistence type="predicted"/>
<name>A0A101PR99_STRCK</name>
<dbReference type="CDD" id="cd00082">
    <property type="entry name" value="HisKA"/>
    <property type="match status" value="1"/>
</dbReference>
<dbReference type="Pfam" id="PF02518">
    <property type="entry name" value="HATPase_c"/>
    <property type="match status" value="1"/>
</dbReference>
<keyword evidence="9" id="KW-0902">Two-component regulatory system</keyword>
<dbReference type="SMART" id="SM00304">
    <property type="entry name" value="HAMP"/>
    <property type="match status" value="1"/>
</dbReference>
<dbReference type="InterPro" id="IPR003660">
    <property type="entry name" value="HAMP_dom"/>
</dbReference>
<dbReference type="SMART" id="SM00388">
    <property type="entry name" value="HisKA"/>
    <property type="match status" value="1"/>
</dbReference>
<dbReference type="GO" id="GO:0000155">
    <property type="term" value="F:phosphorelay sensor kinase activity"/>
    <property type="evidence" value="ECO:0007669"/>
    <property type="project" value="InterPro"/>
</dbReference>
<dbReference type="PROSITE" id="PS50109">
    <property type="entry name" value="HIS_KIN"/>
    <property type="match status" value="1"/>
</dbReference>
<dbReference type="InterPro" id="IPR036097">
    <property type="entry name" value="HisK_dim/P_sf"/>
</dbReference>
<keyword evidence="5" id="KW-0808">Transferase</keyword>
<protein>
    <recommendedName>
        <fullName evidence="3">histidine kinase</fullName>
        <ecNumber evidence="3">2.7.13.3</ecNumber>
    </recommendedName>
</protein>
<evidence type="ECO:0000256" key="7">
    <source>
        <dbReference type="ARBA" id="ARBA00022777"/>
    </source>
</evidence>
<feature type="domain" description="HAMP" evidence="13">
    <location>
        <begin position="338"/>
        <end position="390"/>
    </location>
</feature>
<dbReference type="InterPro" id="IPR003594">
    <property type="entry name" value="HATPase_dom"/>
</dbReference>
<dbReference type="Gene3D" id="3.30.565.10">
    <property type="entry name" value="Histidine kinase-like ATPase, C-terminal domain"/>
    <property type="match status" value="1"/>
</dbReference>
<keyword evidence="8 11" id="KW-1133">Transmembrane helix</keyword>
<evidence type="ECO:0000259" key="13">
    <source>
        <dbReference type="PROSITE" id="PS50885"/>
    </source>
</evidence>
<keyword evidence="11" id="KW-0472">Membrane</keyword>
<dbReference type="RefSeq" id="WP_059266794.1">
    <property type="nucleotide sequence ID" value="NZ_KQ948375.1"/>
</dbReference>
<dbReference type="Gene3D" id="1.10.287.130">
    <property type="match status" value="1"/>
</dbReference>
<evidence type="ECO:0000256" key="10">
    <source>
        <dbReference type="SAM" id="MobiDB-lite"/>
    </source>
</evidence>
<dbReference type="InterPro" id="IPR005467">
    <property type="entry name" value="His_kinase_dom"/>
</dbReference>
<evidence type="ECO:0000256" key="9">
    <source>
        <dbReference type="ARBA" id="ARBA00023012"/>
    </source>
</evidence>
<evidence type="ECO:0000256" key="1">
    <source>
        <dbReference type="ARBA" id="ARBA00000085"/>
    </source>
</evidence>
<comment type="catalytic activity">
    <reaction evidence="1">
        <text>ATP + protein L-histidine = ADP + protein N-phospho-L-histidine.</text>
        <dbReference type="EC" id="2.7.13.3"/>
    </reaction>
</comment>
<keyword evidence="6 11" id="KW-0812">Transmembrane</keyword>